<reference evidence="3" key="1">
    <citation type="submission" date="2023-03" db="EMBL/GenBank/DDBJ databases">
        <title>Massive genome expansion in bonnet fungi (Mycena s.s.) driven by repeated elements and novel gene families across ecological guilds.</title>
        <authorList>
            <consortium name="Lawrence Berkeley National Laboratory"/>
            <person name="Harder C.B."/>
            <person name="Miyauchi S."/>
            <person name="Viragh M."/>
            <person name="Kuo A."/>
            <person name="Thoen E."/>
            <person name="Andreopoulos B."/>
            <person name="Lu D."/>
            <person name="Skrede I."/>
            <person name="Drula E."/>
            <person name="Henrissat B."/>
            <person name="Morin E."/>
            <person name="Kohler A."/>
            <person name="Barry K."/>
            <person name="LaButti K."/>
            <person name="Morin E."/>
            <person name="Salamov A."/>
            <person name="Lipzen A."/>
            <person name="Mereny Z."/>
            <person name="Hegedus B."/>
            <person name="Baldrian P."/>
            <person name="Stursova M."/>
            <person name="Weitz H."/>
            <person name="Taylor A."/>
            <person name="Grigoriev I.V."/>
            <person name="Nagy L.G."/>
            <person name="Martin F."/>
            <person name="Kauserud H."/>
        </authorList>
    </citation>
    <scope>NUCLEOTIDE SEQUENCE</scope>
    <source>
        <strain evidence="3">CBHHK182m</strain>
    </source>
</reference>
<feature type="non-terminal residue" evidence="3">
    <location>
        <position position="170"/>
    </location>
</feature>
<dbReference type="Proteomes" id="UP001215598">
    <property type="component" value="Unassembled WGS sequence"/>
</dbReference>
<dbReference type="InterPro" id="IPR007111">
    <property type="entry name" value="NACHT_NTPase"/>
</dbReference>
<dbReference type="Pfam" id="PF24883">
    <property type="entry name" value="NPHP3_N"/>
    <property type="match status" value="1"/>
</dbReference>
<dbReference type="AlphaFoldDB" id="A0AAD7N8F8"/>
<dbReference type="PANTHER" id="PTHR10039">
    <property type="entry name" value="AMELOGENIN"/>
    <property type="match status" value="1"/>
</dbReference>
<dbReference type="InterPro" id="IPR056884">
    <property type="entry name" value="NPHP3-like_N"/>
</dbReference>
<keyword evidence="1" id="KW-0677">Repeat</keyword>
<name>A0AAD7N8F8_9AGAR</name>
<protein>
    <recommendedName>
        <fullName evidence="2">NACHT domain-containing protein</fullName>
    </recommendedName>
</protein>
<evidence type="ECO:0000313" key="3">
    <source>
        <dbReference type="EMBL" id="KAJ7748900.1"/>
    </source>
</evidence>
<dbReference type="Gene3D" id="3.40.50.300">
    <property type="entry name" value="P-loop containing nucleotide triphosphate hydrolases"/>
    <property type="match status" value="1"/>
</dbReference>
<organism evidence="3 4">
    <name type="scientific">Mycena metata</name>
    <dbReference type="NCBI Taxonomy" id="1033252"/>
    <lineage>
        <taxon>Eukaryota</taxon>
        <taxon>Fungi</taxon>
        <taxon>Dikarya</taxon>
        <taxon>Basidiomycota</taxon>
        <taxon>Agaricomycotina</taxon>
        <taxon>Agaricomycetes</taxon>
        <taxon>Agaricomycetidae</taxon>
        <taxon>Agaricales</taxon>
        <taxon>Marasmiineae</taxon>
        <taxon>Mycenaceae</taxon>
        <taxon>Mycena</taxon>
    </lineage>
</organism>
<dbReference type="PROSITE" id="PS50837">
    <property type="entry name" value="NACHT"/>
    <property type="match status" value="1"/>
</dbReference>
<dbReference type="InterPro" id="IPR027417">
    <property type="entry name" value="P-loop_NTPase"/>
</dbReference>
<feature type="domain" description="NACHT" evidence="2">
    <location>
        <begin position="26"/>
        <end position="170"/>
    </location>
</feature>
<comment type="caution">
    <text evidence="3">The sequence shown here is derived from an EMBL/GenBank/DDBJ whole genome shotgun (WGS) entry which is preliminary data.</text>
</comment>
<evidence type="ECO:0000313" key="4">
    <source>
        <dbReference type="Proteomes" id="UP001215598"/>
    </source>
</evidence>
<gene>
    <name evidence="3" type="ORF">B0H16DRAFT_1214840</name>
</gene>
<dbReference type="PANTHER" id="PTHR10039:SF14">
    <property type="entry name" value="NACHT DOMAIN-CONTAINING PROTEIN"/>
    <property type="match status" value="1"/>
</dbReference>
<feature type="non-terminal residue" evidence="3">
    <location>
        <position position="1"/>
    </location>
</feature>
<keyword evidence="4" id="KW-1185">Reference proteome</keyword>
<dbReference type="SUPFAM" id="SSF52540">
    <property type="entry name" value="P-loop containing nucleoside triphosphate hydrolases"/>
    <property type="match status" value="1"/>
</dbReference>
<dbReference type="EMBL" id="JARKIB010000071">
    <property type="protein sequence ID" value="KAJ7748900.1"/>
    <property type="molecule type" value="Genomic_DNA"/>
</dbReference>
<proteinExistence type="predicted"/>
<evidence type="ECO:0000259" key="2">
    <source>
        <dbReference type="PROSITE" id="PS50837"/>
    </source>
</evidence>
<evidence type="ECO:0000256" key="1">
    <source>
        <dbReference type="ARBA" id="ARBA00022737"/>
    </source>
</evidence>
<sequence>CAPGTRERIWDEIKEWLSPKTSSGERILWITGIAGSGKSTLSATVVDNLRTKGTPVAAQFFISRNSLETTNPDKIIPTIAQQLSEFSPAAAHVVHNALEPGFISSRDEQVEKLLIAPIRELSEFPGVVVIVIDALDELQDARRSVEEILSAIALSGLPQNARFIITSRPE</sequence>
<accession>A0AAD7N8F8</accession>